<dbReference type="EMBL" id="CP001968">
    <property type="protein sequence ID" value="ADD68099.1"/>
    <property type="molecule type" value="Genomic_DNA"/>
</dbReference>
<dbReference type="HOGENOM" id="CLU_087843_3_0_0"/>
<dbReference type="OrthoDB" id="9811381at2"/>
<keyword evidence="5 6" id="KW-0804">Transcription</keyword>
<dbReference type="InterPro" id="IPR011605">
    <property type="entry name" value="NusB_fam"/>
</dbReference>
<dbReference type="InParanoid" id="D4H7V0"/>
<dbReference type="PANTHER" id="PTHR11078">
    <property type="entry name" value="N UTILIZATION SUBSTANCE PROTEIN B-RELATED"/>
    <property type="match status" value="1"/>
</dbReference>
<keyword evidence="9" id="KW-1185">Reference proteome</keyword>
<dbReference type="GO" id="GO:0003723">
    <property type="term" value="F:RNA binding"/>
    <property type="evidence" value="ECO:0007669"/>
    <property type="project" value="UniProtKB-UniRule"/>
</dbReference>
<evidence type="ECO:0000256" key="6">
    <source>
        <dbReference type="HAMAP-Rule" id="MF_00073"/>
    </source>
</evidence>
<dbReference type="GO" id="GO:0005829">
    <property type="term" value="C:cytosol"/>
    <property type="evidence" value="ECO:0007669"/>
    <property type="project" value="TreeGrafter"/>
</dbReference>
<dbReference type="Gene3D" id="1.10.940.10">
    <property type="entry name" value="NusB-like"/>
    <property type="match status" value="1"/>
</dbReference>
<evidence type="ECO:0000256" key="1">
    <source>
        <dbReference type="ARBA" id="ARBA00005952"/>
    </source>
</evidence>
<dbReference type="AlphaFoldDB" id="D4H7V0"/>
<accession>D4H7V0</accession>
<dbReference type="KEGG" id="dap:Dacet_1327"/>
<keyword evidence="2 6" id="KW-0889">Transcription antitermination</keyword>
<dbReference type="InterPro" id="IPR035926">
    <property type="entry name" value="NusB-like_sf"/>
</dbReference>
<feature type="domain" description="NusB/RsmB/TIM44" evidence="7">
    <location>
        <begin position="11"/>
        <end position="135"/>
    </location>
</feature>
<comment type="similarity">
    <text evidence="1 6">Belongs to the NusB family.</text>
</comment>
<evidence type="ECO:0000256" key="5">
    <source>
        <dbReference type="ARBA" id="ARBA00023163"/>
    </source>
</evidence>
<evidence type="ECO:0000313" key="8">
    <source>
        <dbReference type="EMBL" id="ADD68099.1"/>
    </source>
</evidence>
<evidence type="ECO:0000313" key="9">
    <source>
        <dbReference type="Proteomes" id="UP000002012"/>
    </source>
</evidence>
<evidence type="ECO:0000256" key="4">
    <source>
        <dbReference type="ARBA" id="ARBA00023015"/>
    </source>
</evidence>
<keyword evidence="4 6" id="KW-0805">Transcription regulation</keyword>
<dbReference type="GO" id="GO:0006353">
    <property type="term" value="P:DNA-templated transcription termination"/>
    <property type="evidence" value="ECO:0007669"/>
    <property type="project" value="UniProtKB-UniRule"/>
</dbReference>
<dbReference type="PANTHER" id="PTHR11078:SF3">
    <property type="entry name" value="ANTITERMINATION NUSB DOMAIN-CONTAINING PROTEIN"/>
    <property type="match status" value="1"/>
</dbReference>
<protein>
    <recommendedName>
        <fullName evidence="6">Transcription antitermination protein NusB</fullName>
    </recommendedName>
    <alternativeName>
        <fullName evidence="6">Antitermination factor NusB</fullName>
    </alternativeName>
</protein>
<dbReference type="HAMAP" id="MF_00073">
    <property type="entry name" value="NusB"/>
    <property type="match status" value="1"/>
</dbReference>
<dbReference type="Pfam" id="PF01029">
    <property type="entry name" value="NusB"/>
    <property type="match status" value="1"/>
</dbReference>
<dbReference type="eggNOG" id="COG0781">
    <property type="taxonomic scope" value="Bacteria"/>
</dbReference>
<evidence type="ECO:0000256" key="2">
    <source>
        <dbReference type="ARBA" id="ARBA00022814"/>
    </source>
</evidence>
<sequence length="147" mass="17275">MKKNFKARTRGRKFAYMMMYQLIIADYTPKEITKTFWNSVKEEDESVIEFANRLFTGAAESVDANDEIICRYIRSDWTYERMGEVEKDILRVAVHELFRQEAPYYAVINDFVTLARKYSDEKSASLVNGILENIRKNFKLSEGKVES</sequence>
<keyword evidence="3 6" id="KW-0694">RNA-binding</keyword>
<dbReference type="NCBIfam" id="TIGR01951">
    <property type="entry name" value="nusB"/>
    <property type="match status" value="1"/>
</dbReference>
<evidence type="ECO:0000259" key="7">
    <source>
        <dbReference type="Pfam" id="PF01029"/>
    </source>
</evidence>
<organism evidence="8 9">
    <name type="scientific">Denitrovibrio acetiphilus (strain DSM 12809 / NBRC 114555 / N2460)</name>
    <dbReference type="NCBI Taxonomy" id="522772"/>
    <lineage>
        <taxon>Bacteria</taxon>
        <taxon>Pseudomonadati</taxon>
        <taxon>Deferribacterota</taxon>
        <taxon>Deferribacteres</taxon>
        <taxon>Deferribacterales</taxon>
        <taxon>Geovibrionaceae</taxon>
        <taxon>Denitrovibrio</taxon>
    </lineage>
</organism>
<dbReference type="Proteomes" id="UP000002012">
    <property type="component" value="Chromosome"/>
</dbReference>
<reference evidence="8 9" key="1">
    <citation type="journal article" date="2010" name="Stand. Genomic Sci.">
        <title>Complete genome sequence of Denitrovibrio acetiphilus type strain (N2460).</title>
        <authorList>
            <person name="Kiss H."/>
            <person name="Lang E."/>
            <person name="Lapidus A."/>
            <person name="Copeland A."/>
            <person name="Nolan M."/>
            <person name="Glavina Del Rio T."/>
            <person name="Chen F."/>
            <person name="Lucas S."/>
            <person name="Tice H."/>
            <person name="Cheng J.F."/>
            <person name="Han C."/>
            <person name="Goodwin L."/>
            <person name="Pitluck S."/>
            <person name="Liolios K."/>
            <person name="Pati A."/>
            <person name="Ivanova N."/>
            <person name="Mavromatis K."/>
            <person name="Chen A."/>
            <person name="Palaniappan K."/>
            <person name="Land M."/>
            <person name="Hauser L."/>
            <person name="Chang Y.J."/>
            <person name="Jeffries C.D."/>
            <person name="Detter J.C."/>
            <person name="Brettin T."/>
            <person name="Spring S."/>
            <person name="Rohde M."/>
            <person name="Goker M."/>
            <person name="Woyke T."/>
            <person name="Bristow J."/>
            <person name="Eisen J.A."/>
            <person name="Markowitz V."/>
            <person name="Hugenholtz P."/>
            <person name="Kyrpides N.C."/>
            <person name="Klenk H.P."/>
        </authorList>
    </citation>
    <scope>NUCLEOTIDE SEQUENCE [LARGE SCALE GENOMIC DNA]</scope>
    <source>
        <strain evidence="9">DSM 12809 / NBRC 114555 / N2460</strain>
    </source>
</reference>
<dbReference type="SUPFAM" id="SSF48013">
    <property type="entry name" value="NusB-like"/>
    <property type="match status" value="1"/>
</dbReference>
<name>D4H7V0_DENA2</name>
<comment type="function">
    <text evidence="6">Involved in transcription antitermination. Required for transcription of ribosomal RNA (rRNA) genes. Binds specifically to the boxA antiterminator sequence of the ribosomal RNA (rrn) operons.</text>
</comment>
<dbReference type="GO" id="GO:0031564">
    <property type="term" value="P:transcription antitermination"/>
    <property type="evidence" value="ECO:0007669"/>
    <property type="project" value="UniProtKB-KW"/>
</dbReference>
<dbReference type="RefSeq" id="WP_013010621.1">
    <property type="nucleotide sequence ID" value="NC_013943.1"/>
</dbReference>
<gene>
    <name evidence="6" type="primary">nusB</name>
    <name evidence="8" type="ordered locus">Dacet_1327</name>
</gene>
<dbReference type="STRING" id="522772.Dacet_1327"/>
<proteinExistence type="inferred from homology"/>
<dbReference type="FunCoup" id="D4H7V0">
    <property type="interactions" value="353"/>
</dbReference>
<evidence type="ECO:0000256" key="3">
    <source>
        <dbReference type="ARBA" id="ARBA00022884"/>
    </source>
</evidence>
<dbReference type="PaxDb" id="522772-Dacet_1327"/>
<dbReference type="InterPro" id="IPR006027">
    <property type="entry name" value="NusB_RsmB_TIM44"/>
</dbReference>